<accession>A0ABN6YH58</accession>
<evidence type="ECO:0000313" key="4">
    <source>
        <dbReference type="Proteomes" id="UP001321477"/>
    </source>
</evidence>
<keyword evidence="4" id="KW-1185">Reference proteome</keyword>
<evidence type="ECO:0008006" key="5">
    <source>
        <dbReference type="Google" id="ProtNLM"/>
    </source>
</evidence>
<feature type="compositionally biased region" description="Low complexity" evidence="1">
    <location>
        <begin position="36"/>
        <end position="65"/>
    </location>
</feature>
<feature type="chain" id="PRO_5047396849" description="Lipoprotein" evidence="2">
    <location>
        <begin position="22"/>
        <end position="170"/>
    </location>
</feature>
<protein>
    <recommendedName>
        <fullName evidence="5">Lipoprotein</fullName>
    </recommendedName>
</protein>
<evidence type="ECO:0000256" key="1">
    <source>
        <dbReference type="SAM" id="MobiDB-lite"/>
    </source>
</evidence>
<proteinExistence type="predicted"/>
<feature type="signal peptide" evidence="2">
    <location>
        <begin position="1"/>
        <end position="21"/>
    </location>
</feature>
<reference evidence="4" key="1">
    <citation type="journal article" date="2019" name="Int. J. Syst. Evol. Microbiol.">
        <title>The Global Catalogue of Microorganisms (GCM) 10K type strain sequencing project: providing services to taxonomists for standard genome sequencing and annotation.</title>
        <authorList>
            <consortium name="The Broad Institute Genomics Platform"/>
            <consortium name="The Broad Institute Genome Sequencing Center for Infectious Disease"/>
            <person name="Wu L."/>
            <person name="Ma J."/>
        </authorList>
    </citation>
    <scope>NUCLEOTIDE SEQUENCE [LARGE SCALE GENOMIC DNA]</scope>
    <source>
        <strain evidence="4">NBRC 109019</strain>
    </source>
</reference>
<dbReference type="Proteomes" id="UP001321477">
    <property type="component" value="Chromosome"/>
</dbReference>
<dbReference type="EMBL" id="AP027734">
    <property type="protein sequence ID" value="BDZ55291.1"/>
    <property type="molecule type" value="Genomic_DNA"/>
</dbReference>
<gene>
    <name evidence="3" type="ORF">GCM10025870_23640</name>
</gene>
<sequence>MRSPTSRAASVALVSTAVAIAALLTGCAPGGPLNPPASEAPATTTPAPASPTSEAPAASDEPAPTGADRPLDALDAYALCRAQTTGFYAGDFALVEYAPYSDASVLLRDDGLWFVYIEVEDGNRSADLVDVAASNCIVGGTVAEPRWELFGVVTRGQEVIDGYDAPLPTP</sequence>
<name>A0ABN6YH58_9MICO</name>
<feature type="region of interest" description="Disordered" evidence="1">
    <location>
        <begin position="31"/>
        <end position="68"/>
    </location>
</feature>
<keyword evidence="2" id="KW-0732">Signal</keyword>
<organism evidence="3 4">
    <name type="scientific">Agromyces marinus</name>
    <dbReference type="NCBI Taxonomy" id="1389020"/>
    <lineage>
        <taxon>Bacteria</taxon>
        <taxon>Bacillati</taxon>
        <taxon>Actinomycetota</taxon>
        <taxon>Actinomycetes</taxon>
        <taxon>Micrococcales</taxon>
        <taxon>Microbacteriaceae</taxon>
        <taxon>Agromyces</taxon>
    </lineage>
</organism>
<evidence type="ECO:0000313" key="3">
    <source>
        <dbReference type="EMBL" id="BDZ55291.1"/>
    </source>
</evidence>
<evidence type="ECO:0000256" key="2">
    <source>
        <dbReference type="SAM" id="SignalP"/>
    </source>
</evidence>
<dbReference type="RefSeq" id="WP_234659898.1">
    <property type="nucleotide sequence ID" value="NZ_AP027734.1"/>
</dbReference>
<dbReference type="PROSITE" id="PS51257">
    <property type="entry name" value="PROKAR_LIPOPROTEIN"/>
    <property type="match status" value="1"/>
</dbReference>